<evidence type="ECO:0000313" key="6">
    <source>
        <dbReference type="Proteomes" id="UP000664654"/>
    </source>
</evidence>
<feature type="domain" description="Solute-binding protein family 3/N-terminal" evidence="4">
    <location>
        <begin position="36"/>
        <end position="260"/>
    </location>
</feature>
<evidence type="ECO:0000256" key="1">
    <source>
        <dbReference type="ARBA" id="ARBA00010333"/>
    </source>
</evidence>
<name>A0A939DM53_9ALTE</name>
<gene>
    <name evidence="5" type="ORF">J0A66_07750</name>
</gene>
<accession>A0A939DM53</accession>
<dbReference type="SUPFAM" id="SSF53850">
    <property type="entry name" value="Periplasmic binding protein-like II"/>
    <property type="match status" value="1"/>
</dbReference>
<comment type="similarity">
    <text evidence="1">Belongs to the bacterial solute-binding protein 3 family.</text>
</comment>
<dbReference type="Gene3D" id="3.40.190.10">
    <property type="entry name" value="Periplasmic binding protein-like II"/>
    <property type="match status" value="2"/>
</dbReference>
<dbReference type="Pfam" id="PF00497">
    <property type="entry name" value="SBP_bac_3"/>
    <property type="match status" value="1"/>
</dbReference>
<evidence type="ECO:0000256" key="3">
    <source>
        <dbReference type="SAM" id="SignalP"/>
    </source>
</evidence>
<evidence type="ECO:0000259" key="4">
    <source>
        <dbReference type="Pfam" id="PF00497"/>
    </source>
</evidence>
<dbReference type="AlphaFoldDB" id="A0A939DM53"/>
<keyword evidence="6" id="KW-1185">Reference proteome</keyword>
<proteinExistence type="inferred from homology"/>
<evidence type="ECO:0000313" key="5">
    <source>
        <dbReference type="EMBL" id="MBN7825114.1"/>
    </source>
</evidence>
<evidence type="ECO:0000256" key="2">
    <source>
        <dbReference type="ARBA" id="ARBA00022729"/>
    </source>
</evidence>
<feature type="signal peptide" evidence="3">
    <location>
        <begin position="1"/>
        <end position="24"/>
    </location>
</feature>
<dbReference type="PANTHER" id="PTHR35936:SF20">
    <property type="entry name" value="ABC TRANSPORTER ARGININE-BINDING PROTEIN 2-RELATED"/>
    <property type="match status" value="1"/>
</dbReference>
<keyword evidence="2 3" id="KW-0732">Signal</keyword>
<sequence length="283" mass="32553">MKTTCGHWLLWLILLCPAPLMASAADKPCDKLLRVHLDLHAPSAYLDGERILGMDAELVEAILTRAGCRIQWHTVPMTGARILKSLQDGRIDMMIRASKTPRRLQYAYFTRPYRQEVVGLFRRHTTELPSTLTLEQAWQTKLRLIGPASGWYGEEFERYRQQWQQTNLYTAYPDAAVATELLFAHPSRGELLWVDADIFYHFLGPGRRQKVRLLDNYLLNSPAMLMITKSSINSQDLQAINRAIFELSHQGKLSAIEERYRPPELRSLLEQASHKHSTADPDR</sequence>
<protein>
    <submittedName>
        <fullName evidence="5">Transporter substrate-binding domain-containing protein</fullName>
    </submittedName>
</protein>
<dbReference type="EMBL" id="JAFKCV010000003">
    <property type="protein sequence ID" value="MBN7825114.1"/>
    <property type="molecule type" value="Genomic_DNA"/>
</dbReference>
<dbReference type="RefSeq" id="WP_206573216.1">
    <property type="nucleotide sequence ID" value="NZ_JAFKCV010000003.1"/>
</dbReference>
<dbReference type="InterPro" id="IPR001638">
    <property type="entry name" value="Solute-binding_3/MltF_N"/>
</dbReference>
<comment type="caution">
    <text evidence="5">The sequence shown here is derived from an EMBL/GenBank/DDBJ whole genome shotgun (WGS) entry which is preliminary data.</text>
</comment>
<dbReference type="PANTHER" id="PTHR35936">
    <property type="entry name" value="MEMBRANE-BOUND LYTIC MUREIN TRANSGLYCOSYLASE F"/>
    <property type="match status" value="1"/>
</dbReference>
<organism evidence="5 6">
    <name type="scientific">Bowmanella dokdonensis</name>
    <dbReference type="NCBI Taxonomy" id="751969"/>
    <lineage>
        <taxon>Bacteria</taxon>
        <taxon>Pseudomonadati</taxon>
        <taxon>Pseudomonadota</taxon>
        <taxon>Gammaproteobacteria</taxon>
        <taxon>Alteromonadales</taxon>
        <taxon>Alteromonadaceae</taxon>
        <taxon>Bowmanella</taxon>
    </lineage>
</organism>
<reference evidence="5" key="1">
    <citation type="submission" date="2021-03" db="EMBL/GenBank/DDBJ databases">
        <title>novel species isolated from a fishpond in China.</title>
        <authorList>
            <person name="Lu H."/>
            <person name="Cai Z."/>
        </authorList>
    </citation>
    <scope>NUCLEOTIDE SEQUENCE</scope>
    <source>
        <strain evidence="5">JCM 30855</strain>
    </source>
</reference>
<feature type="chain" id="PRO_5036908566" evidence="3">
    <location>
        <begin position="25"/>
        <end position="283"/>
    </location>
</feature>
<dbReference type="Proteomes" id="UP000664654">
    <property type="component" value="Unassembled WGS sequence"/>
</dbReference>